<dbReference type="EMBL" id="BCLY01000016">
    <property type="protein sequence ID" value="GAQ10649.1"/>
    <property type="molecule type" value="Genomic_DNA"/>
</dbReference>
<gene>
    <name evidence="1" type="ORF">ALT_7970</name>
</gene>
<reference evidence="1 2" key="1">
    <citation type="submission" date="2015-11" db="EMBL/GenBank/DDBJ databases">
        <title>Aspergillus lentulus strain IFM 54703T.</title>
        <authorList>
            <person name="Kusuya Y."/>
            <person name="Sakai K."/>
            <person name="Kamei K."/>
            <person name="Takahashi H."/>
            <person name="Yaguchi T."/>
        </authorList>
    </citation>
    <scope>NUCLEOTIDE SEQUENCE [LARGE SCALE GENOMIC DNA]</scope>
    <source>
        <strain evidence="1 2">IFM 54703</strain>
    </source>
</reference>
<evidence type="ECO:0000313" key="1">
    <source>
        <dbReference type="EMBL" id="GAQ10649.1"/>
    </source>
</evidence>
<evidence type="ECO:0000313" key="2">
    <source>
        <dbReference type="Proteomes" id="UP000051487"/>
    </source>
</evidence>
<organism evidence="1 2">
    <name type="scientific">Aspergillus lentulus</name>
    <dbReference type="NCBI Taxonomy" id="293939"/>
    <lineage>
        <taxon>Eukaryota</taxon>
        <taxon>Fungi</taxon>
        <taxon>Dikarya</taxon>
        <taxon>Ascomycota</taxon>
        <taxon>Pezizomycotina</taxon>
        <taxon>Eurotiomycetes</taxon>
        <taxon>Eurotiomycetidae</taxon>
        <taxon>Eurotiales</taxon>
        <taxon>Aspergillaceae</taxon>
        <taxon>Aspergillus</taxon>
        <taxon>Aspergillus subgen. Fumigati</taxon>
    </lineage>
</organism>
<dbReference type="Proteomes" id="UP000051487">
    <property type="component" value="Unassembled WGS sequence"/>
</dbReference>
<accession>A0AAN4PQL9</accession>
<comment type="caution">
    <text evidence="1">The sequence shown here is derived from an EMBL/GenBank/DDBJ whole genome shotgun (WGS) entry which is preliminary data.</text>
</comment>
<proteinExistence type="predicted"/>
<sequence length="186" mass="20459">MKTVSFVLVSGQGSFRQPDFFFRANSNDFPSIVIESGWVESFPHLRADKELWMQGNISVEVMILLGWKISEGRVKDSMEIWRHDGAGGLAVSEMAIFPSAVFVPSNGRIEFTKGQLFGSAMIAGQNPGTIPYLEMSRLREMAEEVLVKNIGMVERCKAMKPGKTLNTDPGSTDLQTAVNLANLSSP</sequence>
<dbReference type="AlphaFoldDB" id="A0AAN4PQL9"/>
<protein>
    <submittedName>
        <fullName evidence="1">Uncharacterized protein</fullName>
    </submittedName>
</protein>
<name>A0AAN4PQL9_ASPLE</name>